<reference evidence="1" key="1">
    <citation type="journal article" date="2021" name="Proc. Natl. Acad. Sci. U.S.A.">
        <title>A Catalog of Tens of Thousands of Viruses from Human Metagenomes Reveals Hidden Associations with Chronic Diseases.</title>
        <authorList>
            <person name="Tisza M.J."/>
            <person name="Buck C.B."/>
        </authorList>
    </citation>
    <scope>NUCLEOTIDE SEQUENCE</scope>
    <source>
        <strain evidence="1">CtCCv12</strain>
    </source>
</reference>
<evidence type="ECO:0000313" key="1">
    <source>
        <dbReference type="EMBL" id="DAD90003.1"/>
    </source>
</evidence>
<name>A0A8S5N7G4_9CAUD</name>
<organism evidence="1">
    <name type="scientific">Siphoviridae sp. ctCCv12</name>
    <dbReference type="NCBI Taxonomy" id="2826191"/>
    <lineage>
        <taxon>Viruses</taxon>
        <taxon>Duplodnaviria</taxon>
        <taxon>Heunggongvirae</taxon>
        <taxon>Uroviricota</taxon>
        <taxon>Caudoviricetes</taxon>
    </lineage>
</organism>
<sequence length="92" mass="10391">MTNITVTYIDGNDPTTQTTNIISADRVRYDIHSNRMGWPQATAAPFLALHFCTWAALKREHKTDQDFETWLETVEDVDSDTTATEDTAPAPF</sequence>
<proteinExistence type="predicted"/>
<accession>A0A8S5N7G4</accession>
<dbReference type="EMBL" id="BK015075">
    <property type="protein sequence ID" value="DAD90003.1"/>
    <property type="molecule type" value="Genomic_DNA"/>
</dbReference>
<protein>
    <submittedName>
        <fullName evidence="1">Uncharacterized protein</fullName>
    </submittedName>
</protein>